<sequence>MSIVATVSAVELPKRQPAFAEPSVGVRTQRVRVPWRLVESALLPDVALSVYVKVAALGVRPEGCEARTETIAKYLGLSRASVERGLLVLSRQGADGVTELVTVRRTHAGGRGASAVRRVRPVCAGERFVWVPVAAAEDLTPRQLRAYAALAYAVRMQIPLTVGELAGYLRHHSGRRAGLAVTADAAGRVVDEVEAAGWVTVRRRCGLNGRHQFAVHNVANQVPPAESAGRVAAYEAPTLAAEGLQERPAEDPCKPVGQVSSAPDRSCVGEGSGSGVGEGSLAYKESPRTDSPEDVPPLFPPAVGETQVVGGGSSARAGERQAPHACGSSDGSGALRAEGNPTPVRARTGNRSGSSRHGHTGGPAFGREVFAVLEPVRGLLNRVHSHFVLRKIGRAVAEQLDDGVEPARLRHRLLTRFGAVAPSEIRDPGRWLLGVALPRWGCGLWDCETGVMWSTGRPCEVCADVVAGRAAKRFQSSLPDYAPGSAPESPAKPASHDHRRFVVHGDRLGSPDRLSALPDGLPRGTCGDCGARIFLVGPAVGDMLCRVCRAEHDDTLQVQRSAVPAVPQSRRTMAWDCHLAELACRPLADDADSARRPLHVKANATSGTFPTVPLSPSDSGGGASGGMRVRTRTPSPMWDDFASVPQSTARRVKSPDAQ</sequence>
<dbReference type="EMBL" id="BAABHS010000020">
    <property type="protein sequence ID" value="GAA4978448.1"/>
    <property type="molecule type" value="Genomic_DNA"/>
</dbReference>
<evidence type="ECO:0008006" key="4">
    <source>
        <dbReference type="Google" id="ProtNLM"/>
    </source>
</evidence>
<organism evidence="2 3">
    <name type="scientific">Yinghuangia aomiensis</name>
    <dbReference type="NCBI Taxonomy" id="676205"/>
    <lineage>
        <taxon>Bacteria</taxon>
        <taxon>Bacillati</taxon>
        <taxon>Actinomycetota</taxon>
        <taxon>Actinomycetes</taxon>
        <taxon>Kitasatosporales</taxon>
        <taxon>Streptomycetaceae</taxon>
        <taxon>Yinghuangia</taxon>
    </lineage>
</organism>
<feature type="region of interest" description="Disordered" evidence="1">
    <location>
        <begin position="602"/>
        <end position="658"/>
    </location>
</feature>
<keyword evidence="3" id="KW-1185">Reference proteome</keyword>
<dbReference type="Proteomes" id="UP001500466">
    <property type="component" value="Unassembled WGS sequence"/>
</dbReference>
<evidence type="ECO:0000313" key="2">
    <source>
        <dbReference type="EMBL" id="GAA4978448.1"/>
    </source>
</evidence>
<evidence type="ECO:0000313" key="3">
    <source>
        <dbReference type="Proteomes" id="UP001500466"/>
    </source>
</evidence>
<reference evidence="3" key="1">
    <citation type="journal article" date="2019" name="Int. J. Syst. Evol. Microbiol.">
        <title>The Global Catalogue of Microorganisms (GCM) 10K type strain sequencing project: providing services to taxonomists for standard genome sequencing and annotation.</title>
        <authorList>
            <consortium name="The Broad Institute Genomics Platform"/>
            <consortium name="The Broad Institute Genome Sequencing Center for Infectious Disease"/>
            <person name="Wu L."/>
            <person name="Ma J."/>
        </authorList>
    </citation>
    <scope>NUCLEOTIDE SEQUENCE [LARGE SCALE GENOMIC DNA]</scope>
    <source>
        <strain evidence="3">JCM 17986</strain>
    </source>
</reference>
<feature type="region of interest" description="Disordered" evidence="1">
    <location>
        <begin position="243"/>
        <end position="364"/>
    </location>
</feature>
<name>A0ABP9HTQ6_9ACTN</name>
<feature type="compositionally biased region" description="Basic and acidic residues" evidence="1">
    <location>
        <begin position="244"/>
        <end position="253"/>
    </location>
</feature>
<gene>
    <name evidence="2" type="ORF">GCM10023205_53120</name>
</gene>
<evidence type="ECO:0000256" key="1">
    <source>
        <dbReference type="SAM" id="MobiDB-lite"/>
    </source>
</evidence>
<proteinExistence type="predicted"/>
<feature type="region of interest" description="Disordered" evidence="1">
    <location>
        <begin position="477"/>
        <end position="496"/>
    </location>
</feature>
<comment type="caution">
    <text evidence="2">The sequence shown here is derived from an EMBL/GenBank/DDBJ whole genome shotgun (WGS) entry which is preliminary data.</text>
</comment>
<protein>
    <recommendedName>
        <fullName evidence="4">Helix-turn-helix domain-containing protein</fullName>
    </recommendedName>
</protein>
<accession>A0ABP9HTQ6</accession>